<reference evidence="5 6" key="1">
    <citation type="journal article" date="2021" name="Front. Microbiol.">
        <title>Aerobic Denitrification and Heterotrophic Sulfur Oxidation in the Genus Halomonas Revealed by Six Novel Species Characterizations and Genome-Based Analysis.</title>
        <authorList>
            <person name="Wang L."/>
            <person name="Shao Z."/>
        </authorList>
    </citation>
    <scope>NUCLEOTIDE SEQUENCE [LARGE SCALE GENOMIC DNA]</scope>
    <source>
        <strain evidence="5 6">MCCC 1A11036</strain>
    </source>
</reference>
<dbReference type="EMBL" id="JABFTT010000011">
    <property type="protein sequence ID" value="MCE8021335.1"/>
    <property type="molecule type" value="Genomic_DNA"/>
</dbReference>
<dbReference type="PANTHER" id="PTHR44688">
    <property type="entry name" value="DNA-BINDING TRANSCRIPTIONAL ACTIVATOR DEVR_DOSR"/>
    <property type="match status" value="1"/>
</dbReference>
<dbReference type="CDD" id="cd06170">
    <property type="entry name" value="LuxR_C_like"/>
    <property type="match status" value="1"/>
</dbReference>
<feature type="domain" description="HTH luxR-type" evidence="4">
    <location>
        <begin position="273"/>
        <end position="339"/>
    </location>
</feature>
<gene>
    <name evidence="5" type="ORF">HOP51_14635</name>
</gene>
<evidence type="ECO:0000313" key="5">
    <source>
        <dbReference type="EMBL" id="MCE8021335.1"/>
    </source>
</evidence>
<organism evidence="5 6">
    <name type="scientific">Billgrantia zhangzhouensis</name>
    <dbReference type="NCBI Taxonomy" id="2733481"/>
    <lineage>
        <taxon>Bacteria</taxon>
        <taxon>Pseudomonadati</taxon>
        <taxon>Pseudomonadota</taxon>
        <taxon>Gammaproteobacteria</taxon>
        <taxon>Oceanospirillales</taxon>
        <taxon>Halomonadaceae</taxon>
        <taxon>Billgrantia</taxon>
    </lineage>
</organism>
<comment type="caution">
    <text evidence="5">The sequence shown here is derived from an EMBL/GenBank/DDBJ whole genome shotgun (WGS) entry which is preliminary data.</text>
</comment>
<evidence type="ECO:0000259" key="4">
    <source>
        <dbReference type="PROSITE" id="PS50043"/>
    </source>
</evidence>
<proteinExistence type="predicted"/>
<dbReference type="InterPro" id="IPR036388">
    <property type="entry name" value="WH-like_DNA-bd_sf"/>
</dbReference>
<dbReference type="PROSITE" id="PS50043">
    <property type="entry name" value="HTH_LUXR_2"/>
    <property type="match status" value="1"/>
</dbReference>
<dbReference type="PANTHER" id="PTHR44688:SF16">
    <property type="entry name" value="DNA-BINDING TRANSCRIPTIONAL ACTIVATOR DEVR_DOSR"/>
    <property type="match status" value="1"/>
</dbReference>
<keyword evidence="1" id="KW-0805">Transcription regulation</keyword>
<dbReference type="RefSeq" id="WP_234274656.1">
    <property type="nucleotide sequence ID" value="NZ_JABFTT010000011.1"/>
</dbReference>
<keyword evidence="2" id="KW-0238">DNA-binding</keyword>
<accession>A0ABS9AHV4</accession>
<evidence type="ECO:0000256" key="3">
    <source>
        <dbReference type="ARBA" id="ARBA00023163"/>
    </source>
</evidence>
<dbReference type="Gene3D" id="1.10.10.10">
    <property type="entry name" value="Winged helix-like DNA-binding domain superfamily/Winged helix DNA-binding domain"/>
    <property type="match status" value="1"/>
</dbReference>
<dbReference type="Pfam" id="PF00196">
    <property type="entry name" value="GerE"/>
    <property type="match status" value="1"/>
</dbReference>
<sequence>MSQSAAPIKEKLSLVIDSLGGAGFNRAMLAYLSGLFGNLKGLALCYHKSARPEMLVNQVLDERVQEIYLSGLYVLDPLNNVTRANFSAGVYSFNKSFEIDSDKIRYQEEVFYQARISDELAWLIMMPDTSMLAYCLDRPDAQFSAEEIQMAKSELPVVKALVGKHFTLEFLRKLKEQPGAFTQIERILHLDSERLVESSRWHAELITLSDDDKARIEQEALAVRRSLGYRETILESEAVLTTCLVALEGGRYLQQRIRPTNSISVEHYKVIIHRALVQYSISDRERDVVFLSLLGYPNSLIAKKLSISSGTVKNHKYSIYNKLDITSERELFNLVLKNIVGVEF</sequence>
<dbReference type="SMART" id="SM00421">
    <property type="entry name" value="HTH_LUXR"/>
    <property type="match status" value="1"/>
</dbReference>
<name>A0ABS9AHV4_9GAMM</name>
<protein>
    <submittedName>
        <fullName evidence="5">Response regulator transcription factor</fullName>
    </submittedName>
</protein>
<dbReference type="SUPFAM" id="SSF46894">
    <property type="entry name" value="C-terminal effector domain of the bipartite response regulators"/>
    <property type="match status" value="1"/>
</dbReference>
<dbReference type="InterPro" id="IPR016032">
    <property type="entry name" value="Sig_transdc_resp-reg_C-effctor"/>
</dbReference>
<keyword evidence="3" id="KW-0804">Transcription</keyword>
<dbReference type="PROSITE" id="PS00622">
    <property type="entry name" value="HTH_LUXR_1"/>
    <property type="match status" value="1"/>
</dbReference>
<dbReference type="PRINTS" id="PR00038">
    <property type="entry name" value="HTHLUXR"/>
</dbReference>
<dbReference type="Proteomes" id="UP001320122">
    <property type="component" value="Unassembled WGS sequence"/>
</dbReference>
<dbReference type="InterPro" id="IPR000792">
    <property type="entry name" value="Tscrpt_reg_LuxR_C"/>
</dbReference>
<evidence type="ECO:0000313" key="6">
    <source>
        <dbReference type="Proteomes" id="UP001320122"/>
    </source>
</evidence>
<evidence type="ECO:0000256" key="1">
    <source>
        <dbReference type="ARBA" id="ARBA00023015"/>
    </source>
</evidence>
<keyword evidence="6" id="KW-1185">Reference proteome</keyword>
<evidence type="ECO:0000256" key="2">
    <source>
        <dbReference type="ARBA" id="ARBA00023125"/>
    </source>
</evidence>